<evidence type="ECO:0000313" key="2">
    <source>
        <dbReference type="EMBL" id="MDR6334046.1"/>
    </source>
</evidence>
<name>A0A9W6CP06_XANFL</name>
<dbReference type="Proteomes" id="UP001245370">
    <property type="component" value="Unassembled WGS sequence"/>
</dbReference>
<dbReference type="GO" id="GO:0016788">
    <property type="term" value="F:hydrolase activity, acting on ester bonds"/>
    <property type="evidence" value="ECO:0007669"/>
    <property type="project" value="UniProtKB-ARBA"/>
</dbReference>
<comment type="caution">
    <text evidence="1">The sequence shown here is derived from an EMBL/GenBank/DDBJ whole genome shotgun (WGS) entry which is preliminary data.</text>
</comment>
<dbReference type="GeneID" id="95763224"/>
<evidence type="ECO:0000313" key="4">
    <source>
        <dbReference type="Proteomes" id="UP001245370"/>
    </source>
</evidence>
<dbReference type="RefSeq" id="WP_281807670.1">
    <property type="nucleotide sequence ID" value="NZ_BSDO01000003.1"/>
</dbReference>
<dbReference type="AlphaFoldDB" id="A0A9W6CP06"/>
<gene>
    <name evidence="2" type="ORF">GGQ86_002522</name>
    <name evidence="1" type="ORF">XFLAVUS301_24380</name>
</gene>
<evidence type="ECO:0008006" key="5">
    <source>
        <dbReference type="Google" id="ProtNLM"/>
    </source>
</evidence>
<dbReference type="SUPFAM" id="SSF52266">
    <property type="entry name" value="SGNH hydrolase"/>
    <property type="match status" value="1"/>
</dbReference>
<dbReference type="Gene3D" id="3.40.50.1110">
    <property type="entry name" value="SGNH hydrolase"/>
    <property type="match status" value="1"/>
</dbReference>
<dbReference type="EMBL" id="JAVDPY010000004">
    <property type="protein sequence ID" value="MDR6334046.1"/>
    <property type="molecule type" value="Genomic_DNA"/>
</dbReference>
<reference evidence="2 4" key="2">
    <citation type="submission" date="2023-07" db="EMBL/GenBank/DDBJ databases">
        <title>Genomic Encyclopedia of Type Strains, Phase IV (KMG-IV): sequencing the most valuable type-strain genomes for metagenomic binning, comparative biology and taxonomic classification.</title>
        <authorList>
            <person name="Goeker M."/>
        </authorList>
    </citation>
    <scope>NUCLEOTIDE SEQUENCE [LARGE SCALE GENOMIC DNA]</scope>
    <source>
        <strain evidence="2 4">DSM 338</strain>
    </source>
</reference>
<reference evidence="1" key="1">
    <citation type="submission" date="2022-12" db="EMBL/GenBank/DDBJ databases">
        <title>Reference genome sequencing for broad-spectrum identification of bacterial and archaeal isolates by mass spectrometry.</title>
        <authorList>
            <person name="Sekiguchi Y."/>
            <person name="Tourlousse D.M."/>
        </authorList>
    </citation>
    <scope>NUCLEOTIDE SEQUENCE</scope>
    <source>
        <strain evidence="1">301</strain>
    </source>
</reference>
<dbReference type="InterPro" id="IPR036514">
    <property type="entry name" value="SGNH_hydro_sf"/>
</dbReference>
<protein>
    <recommendedName>
        <fullName evidence="5">SGNH hydrolase-type esterase domain-containing protein</fullName>
    </recommendedName>
</protein>
<accession>A0A9W6CP06</accession>
<keyword evidence="4" id="KW-1185">Reference proteome</keyword>
<dbReference type="Proteomes" id="UP001144397">
    <property type="component" value="Unassembled WGS sequence"/>
</dbReference>
<dbReference type="EMBL" id="BSDO01000003">
    <property type="protein sequence ID" value="GLI22764.1"/>
    <property type="molecule type" value="Genomic_DNA"/>
</dbReference>
<evidence type="ECO:0000313" key="3">
    <source>
        <dbReference type="Proteomes" id="UP001144397"/>
    </source>
</evidence>
<sequence length="457" mass="48419">MSSRNWNQSTAALKNKLERAFAAGRPLWTRPWIGPSAWTSGEAVKQGDVRKNSATPTQWYVAAASGTCGATEPSHVNGAAVTDGAVLWTHLGGPAWDPADDVAKPTLTLTGATSTPAGMTALDVWANRSLFTFNGCAPAQHATNRANLQVFNINASSTQRGGYVSFWSDGPKIGFEVASGTAGICLFVDGRPVTSGPIYPSSASNYWVTVDWGVRKPRLWEIHYGKDNASLFQIALTSADQIWAAPNSGALRAGFIGDSYLAGSSYGPFLLGNTLSEHFGRLIGIDDMWRMGIGGTGLINPGTGPFYTYRERVPQLLNLNPSAIFVYGSTNDLSYSQAAITAEALAFLDAIRAGSSAPIFWFGPAPIAGSYSSIQTVDTAVAAAVAARPGKNIIYKSMLTAVPPWLTGSHNNASYSWTSNISQFIGGDNVHPVDKGTMYLAGRMASAYANDMLPLVA</sequence>
<organism evidence="1 3">
    <name type="scientific">Xanthobacter flavus</name>
    <dbReference type="NCBI Taxonomy" id="281"/>
    <lineage>
        <taxon>Bacteria</taxon>
        <taxon>Pseudomonadati</taxon>
        <taxon>Pseudomonadota</taxon>
        <taxon>Alphaproteobacteria</taxon>
        <taxon>Hyphomicrobiales</taxon>
        <taxon>Xanthobacteraceae</taxon>
        <taxon>Xanthobacter</taxon>
    </lineage>
</organism>
<evidence type="ECO:0000313" key="1">
    <source>
        <dbReference type="EMBL" id="GLI22764.1"/>
    </source>
</evidence>
<proteinExistence type="predicted"/>